<dbReference type="GeneID" id="77808363"/>
<sequence>MAYMKEPEEELEQSEVKQYEVEQSVEQSEGERSEGERSEGERSEGEQSQGEQSEGKQCGSEGDQSEAEQSEDWPIEVGAVGLSLHTELQPVRRVMAHQQTVENRPYRPEPPATRPVETDLSLRE</sequence>
<gene>
    <name evidence="2" type="ORF">PtA15_3A494</name>
</gene>
<evidence type="ECO:0000256" key="1">
    <source>
        <dbReference type="SAM" id="MobiDB-lite"/>
    </source>
</evidence>
<proteinExistence type="predicted"/>
<feature type="region of interest" description="Disordered" evidence="1">
    <location>
        <begin position="1"/>
        <end position="78"/>
    </location>
</feature>
<keyword evidence="3" id="KW-1185">Reference proteome</keyword>
<feature type="region of interest" description="Disordered" evidence="1">
    <location>
        <begin position="93"/>
        <end position="124"/>
    </location>
</feature>
<reference evidence="2" key="1">
    <citation type="submission" date="2022-10" db="EMBL/GenBank/DDBJ databases">
        <title>Puccinia triticina Genome sequencing and assembly.</title>
        <authorList>
            <person name="Li C."/>
        </authorList>
    </citation>
    <scope>NUCLEOTIDE SEQUENCE</scope>
    <source>
        <strain evidence="2">Pt15</strain>
    </source>
</reference>
<organism evidence="2 3">
    <name type="scientific">Puccinia triticina</name>
    <dbReference type="NCBI Taxonomy" id="208348"/>
    <lineage>
        <taxon>Eukaryota</taxon>
        <taxon>Fungi</taxon>
        <taxon>Dikarya</taxon>
        <taxon>Basidiomycota</taxon>
        <taxon>Pucciniomycotina</taxon>
        <taxon>Pucciniomycetes</taxon>
        <taxon>Pucciniales</taxon>
        <taxon>Pucciniaceae</taxon>
        <taxon>Puccinia</taxon>
    </lineage>
</organism>
<feature type="compositionally biased region" description="Acidic residues" evidence="1">
    <location>
        <begin position="63"/>
        <end position="74"/>
    </location>
</feature>
<protein>
    <submittedName>
        <fullName evidence="2">Uncharacterized protein</fullName>
    </submittedName>
</protein>
<dbReference type="EMBL" id="CP110423">
    <property type="protein sequence ID" value="WAQ83127.1"/>
    <property type="molecule type" value="Genomic_DNA"/>
</dbReference>
<name>A0ABY7CJZ3_9BASI</name>
<dbReference type="RefSeq" id="XP_053018682.1">
    <property type="nucleotide sequence ID" value="XM_053167468.1"/>
</dbReference>
<dbReference type="Proteomes" id="UP001164743">
    <property type="component" value="Chromosome 3A"/>
</dbReference>
<evidence type="ECO:0000313" key="2">
    <source>
        <dbReference type="EMBL" id="WAQ83127.1"/>
    </source>
</evidence>
<accession>A0ABY7CJZ3</accession>
<feature type="compositionally biased region" description="Low complexity" evidence="1">
    <location>
        <begin position="46"/>
        <end position="62"/>
    </location>
</feature>
<feature type="compositionally biased region" description="Basic and acidic residues" evidence="1">
    <location>
        <begin position="29"/>
        <end position="45"/>
    </location>
</feature>
<evidence type="ECO:0000313" key="3">
    <source>
        <dbReference type="Proteomes" id="UP001164743"/>
    </source>
</evidence>